<evidence type="ECO:0000313" key="2">
    <source>
        <dbReference type="Proteomes" id="UP000192257"/>
    </source>
</evidence>
<accession>A0A1X0P3D7</accession>
<comment type="caution">
    <text evidence="1">The sequence shown here is derived from an EMBL/GenBank/DDBJ whole genome shotgun (WGS) entry which is preliminary data.</text>
</comment>
<dbReference type="GeneID" id="39983276"/>
<dbReference type="EMBL" id="NBCO01000006">
    <property type="protein sequence ID" value="ORC91454.1"/>
    <property type="molecule type" value="Genomic_DNA"/>
</dbReference>
<dbReference type="RefSeq" id="XP_028885520.1">
    <property type="nucleotide sequence ID" value="XM_029023496.1"/>
</dbReference>
<name>A0A1X0P3D7_9TRYP</name>
<organism evidence="1 2">
    <name type="scientific">Trypanosoma theileri</name>
    <dbReference type="NCBI Taxonomy" id="67003"/>
    <lineage>
        <taxon>Eukaryota</taxon>
        <taxon>Discoba</taxon>
        <taxon>Euglenozoa</taxon>
        <taxon>Kinetoplastea</taxon>
        <taxon>Metakinetoplastina</taxon>
        <taxon>Trypanosomatida</taxon>
        <taxon>Trypanosomatidae</taxon>
        <taxon>Trypanosoma</taxon>
    </lineage>
</organism>
<dbReference type="VEuPathDB" id="TriTrypDB:TM35_000064590"/>
<evidence type="ECO:0008006" key="3">
    <source>
        <dbReference type="Google" id="ProtNLM"/>
    </source>
</evidence>
<dbReference type="AlphaFoldDB" id="A0A1X0P3D7"/>
<gene>
    <name evidence="1" type="ORF">TM35_000064590</name>
</gene>
<sequence>MRRTTALWLSQKLDIITSRNPPIAAGSLFFADRAVKVTRATIPGSSFICTPALLACRCPDASAKVSLATEEKIGAPVAKVQLSGMCAVSLFRSQRLAFHCAGEPGRTQRHELGLQEGDMIALLGGSDLLSDWRSVERTLSSVAHEDLEYIAEELLLVLGRNTRRVTANSSNNKELNSWDEEGRGNGICVMAAVHNRPSGGLPQPPTSMEFPGV</sequence>
<evidence type="ECO:0000313" key="1">
    <source>
        <dbReference type="EMBL" id="ORC91454.1"/>
    </source>
</evidence>
<protein>
    <recommendedName>
        <fullName evidence="3">Protein phosphatase 2C</fullName>
    </recommendedName>
</protein>
<reference evidence="1 2" key="1">
    <citation type="submission" date="2017-03" db="EMBL/GenBank/DDBJ databases">
        <title>An alternative strategy for trypanosome survival in the mammalian bloodstream revealed through genome and transcriptome analysis of the ubiquitous bovine parasite Trypanosoma (Megatrypanum) theileri.</title>
        <authorList>
            <person name="Kelly S."/>
            <person name="Ivens A."/>
            <person name="Mott A."/>
            <person name="O'Neill E."/>
            <person name="Emms D."/>
            <person name="Macleod O."/>
            <person name="Voorheis P."/>
            <person name="Matthews J."/>
            <person name="Matthews K."/>
            <person name="Carrington M."/>
        </authorList>
    </citation>
    <scope>NUCLEOTIDE SEQUENCE [LARGE SCALE GENOMIC DNA]</scope>
    <source>
        <strain evidence="1">Edinburgh</strain>
    </source>
</reference>
<proteinExistence type="predicted"/>
<keyword evidence="2" id="KW-1185">Reference proteome</keyword>
<dbReference type="OrthoDB" id="243939at2759"/>
<dbReference type="Proteomes" id="UP000192257">
    <property type="component" value="Unassembled WGS sequence"/>
</dbReference>